<dbReference type="Proteomes" id="UP001165427">
    <property type="component" value="Unassembled WGS sequence"/>
</dbReference>
<dbReference type="GO" id="GO:0016491">
    <property type="term" value="F:oxidoreductase activity"/>
    <property type="evidence" value="ECO:0007669"/>
    <property type="project" value="UniProtKB-KW"/>
</dbReference>
<organism evidence="8 9">
    <name type="scientific">Desulfatitalea alkaliphila</name>
    <dbReference type="NCBI Taxonomy" id="2929485"/>
    <lineage>
        <taxon>Bacteria</taxon>
        <taxon>Pseudomonadati</taxon>
        <taxon>Thermodesulfobacteriota</taxon>
        <taxon>Desulfobacteria</taxon>
        <taxon>Desulfobacterales</taxon>
        <taxon>Desulfosarcinaceae</taxon>
        <taxon>Desulfatitalea</taxon>
    </lineage>
</organism>
<keyword evidence="9" id="KW-1185">Reference proteome</keyword>
<sequence length="165" mass="18751">MNQAATTQNPTTEEVDFRELDDIIDKEYGSDRENLIMILQAIQRRYNYLPKPTLTYLATKIGVPYSQIYGVATFYATFSLEPRGRNIISICLGTACHVRGGERIRERLVDTLHIQDGQTTEDGRYTLESVRCIGCCSLGPVIKINEDMHGRIASDEVEKILNQYE</sequence>
<feature type="binding site" evidence="7">
    <location>
        <position position="96"/>
    </location>
    <ligand>
        <name>[2Fe-2S] cluster</name>
        <dbReference type="ChEBI" id="CHEBI:190135"/>
    </ligand>
</feature>
<accession>A0AA41UKF2</accession>
<name>A0AA41UKF2_9BACT</name>
<keyword evidence="4 7" id="KW-0408">Iron</keyword>
<dbReference type="Gene3D" id="1.10.10.1590">
    <property type="entry name" value="NADH-quinone oxidoreductase subunit E"/>
    <property type="match status" value="1"/>
</dbReference>
<feature type="binding site" evidence="7">
    <location>
        <position position="136"/>
    </location>
    <ligand>
        <name>[2Fe-2S] cluster</name>
        <dbReference type="ChEBI" id="CHEBI:190135"/>
    </ligand>
</feature>
<feature type="binding site" evidence="7">
    <location>
        <position position="91"/>
    </location>
    <ligand>
        <name>[2Fe-2S] cluster</name>
        <dbReference type="ChEBI" id="CHEBI:190135"/>
    </ligand>
</feature>
<gene>
    <name evidence="8" type="primary">nuoE</name>
    <name evidence="8" type="ORF">MRX98_20715</name>
</gene>
<feature type="binding site" evidence="7">
    <location>
        <position position="132"/>
    </location>
    <ligand>
        <name>[2Fe-2S] cluster</name>
        <dbReference type="ChEBI" id="CHEBI:190135"/>
    </ligand>
</feature>
<proteinExistence type="inferred from homology"/>
<protein>
    <submittedName>
        <fullName evidence="8">NADH-quinone oxidoreductase subunit NuoE</fullName>
        <ecNumber evidence="8">1.6.5.11</ecNumber>
    </submittedName>
</protein>
<dbReference type="NCBIfam" id="NF005722">
    <property type="entry name" value="PRK07539.1-2"/>
    <property type="match status" value="1"/>
</dbReference>
<dbReference type="EMBL" id="JALJRB010000040">
    <property type="protein sequence ID" value="MCJ8503010.1"/>
    <property type="molecule type" value="Genomic_DNA"/>
</dbReference>
<comment type="cofactor">
    <cofactor evidence="6">
        <name>[2Fe-2S] cluster</name>
        <dbReference type="ChEBI" id="CHEBI:190135"/>
    </cofactor>
</comment>
<dbReference type="InterPro" id="IPR002023">
    <property type="entry name" value="NuoE-like"/>
</dbReference>
<dbReference type="EC" id="1.6.5.11" evidence="8"/>
<dbReference type="FunFam" id="3.40.30.10:FF:000015">
    <property type="entry name" value="NADH-quinone oxidoreductase subunit E"/>
    <property type="match status" value="1"/>
</dbReference>
<dbReference type="Gene3D" id="3.40.30.10">
    <property type="entry name" value="Glutaredoxin"/>
    <property type="match status" value="1"/>
</dbReference>
<evidence type="ECO:0000256" key="7">
    <source>
        <dbReference type="PIRSR" id="PIRSR000216-1"/>
    </source>
</evidence>
<evidence type="ECO:0000313" key="8">
    <source>
        <dbReference type="EMBL" id="MCJ8503010.1"/>
    </source>
</evidence>
<evidence type="ECO:0000256" key="3">
    <source>
        <dbReference type="ARBA" id="ARBA00022723"/>
    </source>
</evidence>
<comment type="cofactor">
    <cofactor evidence="7">
        <name>[2Fe-2S] cluster</name>
        <dbReference type="ChEBI" id="CHEBI:190135"/>
    </cofactor>
    <text evidence="7">Binds 1 [2Fe-2S] cluster.</text>
</comment>
<dbReference type="RefSeq" id="WP_246914687.1">
    <property type="nucleotide sequence ID" value="NZ_JALJRB010000040.1"/>
</dbReference>
<evidence type="ECO:0000256" key="1">
    <source>
        <dbReference type="ARBA" id="ARBA00010643"/>
    </source>
</evidence>
<comment type="similarity">
    <text evidence="1">Belongs to the complex I 24 kDa subunit family.</text>
</comment>
<dbReference type="SUPFAM" id="SSF52833">
    <property type="entry name" value="Thioredoxin-like"/>
    <property type="match status" value="1"/>
</dbReference>
<dbReference type="InterPro" id="IPR028431">
    <property type="entry name" value="NADP_DH_HndA-like"/>
</dbReference>
<evidence type="ECO:0000256" key="6">
    <source>
        <dbReference type="ARBA" id="ARBA00034078"/>
    </source>
</evidence>
<dbReference type="Pfam" id="PF01257">
    <property type="entry name" value="2Fe-2S_thioredx"/>
    <property type="match status" value="1"/>
</dbReference>
<comment type="caution">
    <text evidence="8">The sequence shown here is derived from an EMBL/GenBank/DDBJ whole genome shotgun (WGS) entry which is preliminary data.</text>
</comment>
<evidence type="ECO:0000256" key="5">
    <source>
        <dbReference type="ARBA" id="ARBA00023014"/>
    </source>
</evidence>
<evidence type="ECO:0000256" key="2">
    <source>
        <dbReference type="ARBA" id="ARBA00022714"/>
    </source>
</evidence>
<dbReference type="InterPro" id="IPR041921">
    <property type="entry name" value="NuoE_N"/>
</dbReference>
<dbReference type="PIRSF" id="PIRSF000216">
    <property type="entry name" value="NADH_DH_24kDa"/>
    <property type="match status" value="1"/>
</dbReference>
<dbReference type="InterPro" id="IPR036249">
    <property type="entry name" value="Thioredoxin-like_sf"/>
</dbReference>
<reference evidence="8" key="1">
    <citation type="submission" date="2022-04" db="EMBL/GenBank/DDBJ databases">
        <title>Desulfatitalea alkaliphila sp. nov., a novel anaerobic sulfate-reducing bacterium isolated from terrestrial mud volcano, Taman Peninsula, Russia.</title>
        <authorList>
            <person name="Khomyakova M.A."/>
            <person name="Merkel A.Y."/>
            <person name="Slobodkin A.I."/>
        </authorList>
    </citation>
    <scope>NUCLEOTIDE SEQUENCE</scope>
    <source>
        <strain evidence="8">M08but</strain>
    </source>
</reference>
<evidence type="ECO:0000313" key="9">
    <source>
        <dbReference type="Proteomes" id="UP001165427"/>
    </source>
</evidence>
<dbReference type="GO" id="GO:0051537">
    <property type="term" value="F:2 iron, 2 sulfur cluster binding"/>
    <property type="evidence" value="ECO:0007669"/>
    <property type="project" value="UniProtKB-KW"/>
</dbReference>
<dbReference type="CDD" id="cd03064">
    <property type="entry name" value="TRX_Fd_NuoE"/>
    <property type="match status" value="1"/>
</dbReference>
<dbReference type="PANTHER" id="PTHR43342:SF1">
    <property type="entry name" value="BIFURCATING [FEFE] HYDROGENASE GAMMA SUBUNIT"/>
    <property type="match status" value="1"/>
</dbReference>
<keyword evidence="2 7" id="KW-0001">2Fe-2S</keyword>
<keyword evidence="3 7" id="KW-0479">Metal-binding</keyword>
<dbReference type="GO" id="GO:0046872">
    <property type="term" value="F:metal ion binding"/>
    <property type="evidence" value="ECO:0007669"/>
    <property type="project" value="UniProtKB-KW"/>
</dbReference>
<dbReference type="PANTHER" id="PTHR43342">
    <property type="entry name" value="NADH-QUINONE OXIDOREDUCTASE, E SUBUNIT"/>
    <property type="match status" value="1"/>
</dbReference>
<keyword evidence="8" id="KW-0560">Oxidoreductase</keyword>
<keyword evidence="5 7" id="KW-0411">Iron-sulfur</keyword>
<dbReference type="InterPro" id="IPR042128">
    <property type="entry name" value="NuoE_dom"/>
</dbReference>
<dbReference type="AlphaFoldDB" id="A0AA41UKF2"/>
<evidence type="ECO:0000256" key="4">
    <source>
        <dbReference type="ARBA" id="ARBA00023004"/>
    </source>
</evidence>